<evidence type="ECO:0000313" key="1">
    <source>
        <dbReference type="EMBL" id="KAG5581761.1"/>
    </source>
</evidence>
<dbReference type="AlphaFoldDB" id="A0A9J5X0P9"/>
<dbReference type="OrthoDB" id="1298065at2759"/>
<keyword evidence="2" id="KW-1185">Reference proteome</keyword>
<dbReference type="EMBL" id="JACXVP010000010">
    <property type="protein sequence ID" value="KAG5581761.1"/>
    <property type="molecule type" value="Genomic_DNA"/>
</dbReference>
<proteinExistence type="predicted"/>
<protein>
    <submittedName>
        <fullName evidence="1">Uncharacterized protein</fullName>
    </submittedName>
</protein>
<organism evidence="1 2">
    <name type="scientific">Solanum commersonii</name>
    <name type="common">Commerson's wild potato</name>
    <name type="synonym">Commerson's nightshade</name>
    <dbReference type="NCBI Taxonomy" id="4109"/>
    <lineage>
        <taxon>Eukaryota</taxon>
        <taxon>Viridiplantae</taxon>
        <taxon>Streptophyta</taxon>
        <taxon>Embryophyta</taxon>
        <taxon>Tracheophyta</taxon>
        <taxon>Spermatophyta</taxon>
        <taxon>Magnoliopsida</taxon>
        <taxon>eudicotyledons</taxon>
        <taxon>Gunneridae</taxon>
        <taxon>Pentapetalae</taxon>
        <taxon>asterids</taxon>
        <taxon>lamiids</taxon>
        <taxon>Solanales</taxon>
        <taxon>Solanaceae</taxon>
        <taxon>Solanoideae</taxon>
        <taxon>Solaneae</taxon>
        <taxon>Solanum</taxon>
    </lineage>
</organism>
<name>A0A9J5X0P9_SOLCO</name>
<dbReference type="PANTHER" id="PTHR46238">
    <property type="entry name" value="REVERSE TRANSCRIPTASE DOMAIN-CONTAINING PROTEIN"/>
    <property type="match status" value="1"/>
</dbReference>
<accession>A0A9J5X0P9</accession>
<dbReference type="PANTHER" id="PTHR46238:SF8">
    <property type="entry name" value="ENDONUCLEASE_EXONUCLEASE_PHOSPHATASE DOMAIN-CONTAINING PROTEIN"/>
    <property type="match status" value="1"/>
</dbReference>
<sequence>MLGWNIVLDETGVEVRHATQLSPRDFFKYLGFVPPKLKRKFYRVVVKLSLLYRVECWPVKNSHVQKIYVLETRMLR</sequence>
<comment type="caution">
    <text evidence="1">The sequence shown here is derived from an EMBL/GenBank/DDBJ whole genome shotgun (WGS) entry which is preliminary data.</text>
</comment>
<evidence type="ECO:0000313" key="2">
    <source>
        <dbReference type="Proteomes" id="UP000824120"/>
    </source>
</evidence>
<dbReference type="Proteomes" id="UP000824120">
    <property type="component" value="Chromosome 10"/>
</dbReference>
<reference evidence="1 2" key="1">
    <citation type="submission" date="2020-09" db="EMBL/GenBank/DDBJ databases">
        <title>De no assembly of potato wild relative species, Solanum commersonii.</title>
        <authorList>
            <person name="Cho K."/>
        </authorList>
    </citation>
    <scope>NUCLEOTIDE SEQUENCE [LARGE SCALE GENOMIC DNA]</scope>
    <source>
        <strain evidence="1">LZ3.2</strain>
        <tissue evidence="1">Leaf</tissue>
    </source>
</reference>
<gene>
    <name evidence="1" type="ORF">H5410_052388</name>
</gene>